<dbReference type="Gene3D" id="2.60.120.40">
    <property type="match status" value="1"/>
</dbReference>
<evidence type="ECO:0000313" key="2">
    <source>
        <dbReference type="Proteomes" id="UP000246464"/>
    </source>
</evidence>
<accession>A0A2U9AZZ1</accession>
<dbReference type="AlphaFoldDB" id="A0A2U9AZZ1"/>
<protein>
    <submittedName>
        <fullName evidence="1">Putative complement C1q-like protein 2</fullName>
    </submittedName>
</protein>
<name>A0A2U9AZZ1_SCOMX</name>
<dbReference type="SUPFAM" id="SSF49842">
    <property type="entry name" value="TNF-like"/>
    <property type="match status" value="1"/>
</dbReference>
<keyword evidence="2" id="KW-1185">Reference proteome</keyword>
<proteinExistence type="predicted"/>
<dbReference type="EMBL" id="CP026244">
    <property type="protein sequence ID" value="AWO97196.1"/>
    <property type="molecule type" value="Genomic_DNA"/>
</dbReference>
<reference evidence="1 2" key="1">
    <citation type="submission" date="2017-12" db="EMBL/GenBank/DDBJ databases">
        <title>Integrating genomic resources of turbot (Scophthalmus maximus) in depth evaluation of genetic and physical mapping variation across individuals.</title>
        <authorList>
            <person name="Martinez P."/>
        </authorList>
    </citation>
    <scope>NUCLEOTIDE SEQUENCE [LARGE SCALE GENOMIC DNA]</scope>
</reference>
<dbReference type="Proteomes" id="UP000246464">
    <property type="component" value="Chromosome 2"/>
</dbReference>
<dbReference type="InterPro" id="IPR008983">
    <property type="entry name" value="Tumour_necrosis_fac-like_dom"/>
</dbReference>
<sequence>MGIELETLRGQSQGPFTGKKAVDGLYYFSFSTYGYNTHVTGAMLMKNAVRQILAYHYPSAFSSAAGCS</sequence>
<gene>
    <name evidence="1" type="ORF">SMAX5B_021772</name>
</gene>
<evidence type="ECO:0000313" key="1">
    <source>
        <dbReference type="EMBL" id="AWO97196.1"/>
    </source>
</evidence>
<organism evidence="1 2">
    <name type="scientific">Scophthalmus maximus</name>
    <name type="common">Turbot</name>
    <name type="synonym">Psetta maxima</name>
    <dbReference type="NCBI Taxonomy" id="52904"/>
    <lineage>
        <taxon>Eukaryota</taxon>
        <taxon>Metazoa</taxon>
        <taxon>Chordata</taxon>
        <taxon>Craniata</taxon>
        <taxon>Vertebrata</taxon>
        <taxon>Euteleostomi</taxon>
        <taxon>Actinopterygii</taxon>
        <taxon>Neopterygii</taxon>
        <taxon>Teleostei</taxon>
        <taxon>Neoteleostei</taxon>
        <taxon>Acanthomorphata</taxon>
        <taxon>Carangaria</taxon>
        <taxon>Pleuronectiformes</taxon>
        <taxon>Pleuronectoidei</taxon>
        <taxon>Scophthalmidae</taxon>
        <taxon>Scophthalmus</taxon>
    </lineage>
</organism>